<keyword evidence="3 6" id="KW-0697">Rotamase</keyword>
<comment type="caution">
    <text evidence="8">The sequence shown here is derived from an EMBL/GenBank/DDBJ whole genome shotgun (WGS) entry which is preliminary data.</text>
</comment>
<evidence type="ECO:0000256" key="1">
    <source>
        <dbReference type="ARBA" id="ARBA00002388"/>
    </source>
</evidence>
<dbReference type="EMBL" id="VFPN01000001">
    <property type="protein sequence ID" value="TQM66325.1"/>
    <property type="molecule type" value="Genomic_DNA"/>
</dbReference>
<feature type="binding site" evidence="5">
    <location>
        <position position="119"/>
    </location>
    <ligand>
        <name>cyclosporin A</name>
        <dbReference type="ChEBI" id="CHEBI:4031"/>
    </ligand>
</feature>
<sequence length="169" mass="17892">MALHTAVATLDTNHGPITINLFGDHAPKTVKNFTDLAEKNFYNGVIFHRIIPGFMIQGGDPTGTGTGGPGYTFDDEINSELNFNAPYMLAMANSGKRPDSFGKLSGTNGSQFFVTVGNTDWLMGKHSIFGEVADDGSRAVVDAIAAVKTGANDRPVEDVVINSVAITVV</sequence>
<evidence type="ECO:0000256" key="3">
    <source>
        <dbReference type="ARBA" id="ARBA00023110"/>
    </source>
</evidence>
<dbReference type="PIRSF" id="PIRSF001467">
    <property type="entry name" value="Peptidylpro_ismrse"/>
    <property type="match status" value="1"/>
</dbReference>
<evidence type="ECO:0000313" key="9">
    <source>
        <dbReference type="Proteomes" id="UP000318331"/>
    </source>
</evidence>
<dbReference type="Gene3D" id="2.40.100.10">
    <property type="entry name" value="Cyclophilin-like"/>
    <property type="match status" value="1"/>
</dbReference>
<comment type="function">
    <text evidence="1 6">PPIases accelerate the folding of proteins. It catalyzes the cis-trans isomerization of proline imidic peptide bonds in oligopeptides.</text>
</comment>
<dbReference type="GO" id="GO:0003755">
    <property type="term" value="F:peptidyl-prolyl cis-trans isomerase activity"/>
    <property type="evidence" value="ECO:0007669"/>
    <property type="project" value="UniProtKB-UniRule"/>
</dbReference>
<feature type="binding site" evidence="5">
    <location>
        <begin position="109"/>
        <end position="113"/>
    </location>
    <ligand>
        <name>cyclosporin A</name>
        <dbReference type="ChEBI" id="CHEBI:4031"/>
    </ligand>
</feature>
<evidence type="ECO:0000256" key="6">
    <source>
        <dbReference type="RuleBase" id="RU363019"/>
    </source>
</evidence>
<feature type="binding site" evidence="5">
    <location>
        <begin position="90"/>
        <end position="95"/>
    </location>
    <ligand>
        <name>cyclosporin A</name>
        <dbReference type="ChEBI" id="CHEBI:4031"/>
    </ligand>
</feature>
<evidence type="ECO:0000256" key="4">
    <source>
        <dbReference type="ARBA" id="ARBA00023235"/>
    </source>
</evidence>
<dbReference type="AlphaFoldDB" id="A0A543I6Z2"/>
<dbReference type="InterPro" id="IPR044666">
    <property type="entry name" value="Cyclophilin_A-like"/>
</dbReference>
<dbReference type="PROSITE" id="PS50072">
    <property type="entry name" value="CSA_PPIASE_2"/>
    <property type="match status" value="1"/>
</dbReference>
<dbReference type="Proteomes" id="UP000318331">
    <property type="component" value="Unassembled WGS sequence"/>
</dbReference>
<evidence type="ECO:0000256" key="2">
    <source>
        <dbReference type="ARBA" id="ARBA00007365"/>
    </source>
</evidence>
<dbReference type="PRINTS" id="PR00153">
    <property type="entry name" value="CSAPPISMRASE"/>
</dbReference>
<dbReference type="CDD" id="cd00317">
    <property type="entry name" value="cyclophilin"/>
    <property type="match status" value="1"/>
</dbReference>
<dbReference type="SUPFAM" id="SSF50891">
    <property type="entry name" value="Cyclophilin-like"/>
    <property type="match status" value="1"/>
</dbReference>
<gene>
    <name evidence="8" type="ORF">FB466_1164</name>
</gene>
<dbReference type="PANTHER" id="PTHR45625">
    <property type="entry name" value="PEPTIDYL-PROLYL CIS-TRANS ISOMERASE-RELATED"/>
    <property type="match status" value="1"/>
</dbReference>
<dbReference type="PANTHER" id="PTHR45625:SF4">
    <property type="entry name" value="PEPTIDYLPROLYL ISOMERASE DOMAIN AND WD REPEAT-CONTAINING PROTEIN 1"/>
    <property type="match status" value="1"/>
</dbReference>
<dbReference type="InterPro" id="IPR002130">
    <property type="entry name" value="Cyclophilin-type_PPIase_dom"/>
</dbReference>
<reference evidence="8 9" key="1">
    <citation type="submission" date="2019-06" db="EMBL/GenBank/DDBJ databases">
        <title>Sequencing the genomes of 1000 actinobacteria strains.</title>
        <authorList>
            <person name="Klenk H.-P."/>
        </authorList>
    </citation>
    <scope>NUCLEOTIDE SEQUENCE [LARGE SCALE GENOMIC DNA]</scope>
    <source>
        <strain evidence="8 9">DSM 18031</strain>
    </source>
</reference>
<feature type="binding site" evidence="5">
    <location>
        <begin position="48"/>
        <end position="59"/>
    </location>
    <ligand>
        <name>cyclosporin A</name>
        <dbReference type="ChEBI" id="CHEBI:4031"/>
    </ligand>
</feature>
<dbReference type="InterPro" id="IPR029000">
    <property type="entry name" value="Cyclophilin-like_dom_sf"/>
</dbReference>
<accession>A0A543I6Z2</accession>
<evidence type="ECO:0000259" key="7">
    <source>
        <dbReference type="PROSITE" id="PS50072"/>
    </source>
</evidence>
<evidence type="ECO:0000256" key="5">
    <source>
        <dbReference type="PIRSR" id="PIRSR001467-1"/>
    </source>
</evidence>
<protein>
    <recommendedName>
        <fullName evidence="6">Peptidyl-prolyl cis-trans isomerase</fullName>
        <shortName evidence="6">PPIase</shortName>
        <ecNumber evidence="6">5.2.1.8</ecNumber>
    </recommendedName>
</protein>
<dbReference type="InterPro" id="IPR020892">
    <property type="entry name" value="Cyclophilin-type_PPIase_CS"/>
</dbReference>
<proteinExistence type="inferred from homology"/>
<comment type="similarity">
    <text evidence="2 6">Belongs to the cyclophilin-type PPIase family.</text>
</comment>
<dbReference type="Pfam" id="PF00160">
    <property type="entry name" value="Pro_isomerase"/>
    <property type="match status" value="1"/>
</dbReference>
<comment type="catalytic activity">
    <reaction evidence="6">
        <text>[protein]-peptidylproline (omega=180) = [protein]-peptidylproline (omega=0)</text>
        <dbReference type="Rhea" id="RHEA:16237"/>
        <dbReference type="Rhea" id="RHEA-COMP:10747"/>
        <dbReference type="Rhea" id="RHEA-COMP:10748"/>
        <dbReference type="ChEBI" id="CHEBI:83833"/>
        <dbReference type="ChEBI" id="CHEBI:83834"/>
        <dbReference type="EC" id="5.2.1.8"/>
    </reaction>
</comment>
<keyword evidence="9" id="KW-1185">Reference proteome</keyword>
<dbReference type="OrthoDB" id="9807797at2"/>
<dbReference type="GO" id="GO:0006457">
    <property type="term" value="P:protein folding"/>
    <property type="evidence" value="ECO:0007669"/>
    <property type="project" value="InterPro"/>
</dbReference>
<name>A0A543I6Z2_9MICO</name>
<dbReference type="PROSITE" id="PS00170">
    <property type="entry name" value="CSA_PPIASE_1"/>
    <property type="match status" value="1"/>
</dbReference>
<dbReference type="EC" id="5.2.1.8" evidence="6"/>
<dbReference type="InterPro" id="IPR024936">
    <property type="entry name" value="Cyclophilin-type_PPIase"/>
</dbReference>
<dbReference type="RefSeq" id="WP_141916533.1">
    <property type="nucleotide sequence ID" value="NZ_BAAAYS010000017.1"/>
</dbReference>
<feature type="domain" description="PPIase cyclophilin-type" evidence="7">
    <location>
        <begin position="4"/>
        <end position="166"/>
    </location>
</feature>
<organism evidence="8 9">
    <name type="scientific">Klugiella xanthotipulae</name>
    <dbReference type="NCBI Taxonomy" id="244735"/>
    <lineage>
        <taxon>Bacteria</taxon>
        <taxon>Bacillati</taxon>
        <taxon>Actinomycetota</taxon>
        <taxon>Actinomycetes</taxon>
        <taxon>Micrococcales</taxon>
        <taxon>Microbacteriaceae</taxon>
        <taxon>Klugiella</taxon>
    </lineage>
</organism>
<feature type="binding site" evidence="5">
    <location>
        <begin position="64"/>
        <end position="65"/>
    </location>
    <ligand>
        <name>cyclosporin A</name>
        <dbReference type="ChEBI" id="CHEBI:4031"/>
    </ligand>
</feature>
<evidence type="ECO:0000313" key="8">
    <source>
        <dbReference type="EMBL" id="TQM66325.1"/>
    </source>
</evidence>
<feature type="binding site" evidence="5">
    <location>
        <position position="125"/>
    </location>
    <ligand>
        <name>cyclosporin A</name>
        <dbReference type="ChEBI" id="CHEBI:4031"/>
    </ligand>
</feature>
<keyword evidence="4 6" id="KW-0413">Isomerase</keyword>